<sequence>MSKRLRSETDELLSVNNPDLSILEQRMSRLENLLERLLPVGVGPIPEDPIQRLEKRMEKLENQVTALVLALEKRPISQQQQTPWGCPPDHIIRHVNAVVLDSDIIREKSKRAVVEKLPEGIDERDVVKSIAEKCGVADDLILDEIHRHPKERSESTSQNPRKPRILKIPFASTESRDIFLKKFRMALSNLPNFPKFLSARRDMTQSELSILYNLRSQAYNSNSNCGLFKYYVSDLTIREFANPKPFRTHTNNH</sequence>
<reference evidence="1 2" key="1">
    <citation type="submission" date="2024-10" db="EMBL/GenBank/DDBJ databases">
        <authorList>
            <person name="Kim D."/>
        </authorList>
    </citation>
    <scope>NUCLEOTIDE SEQUENCE [LARGE SCALE GENOMIC DNA]</scope>
    <source>
        <strain evidence="1">BH-2024</strain>
    </source>
</reference>
<dbReference type="AlphaFoldDB" id="A0ABD2IXS6"/>
<accession>A0ABD2IXS6</accession>
<protein>
    <submittedName>
        <fullName evidence="1">Uncharacterized protein</fullName>
    </submittedName>
</protein>
<dbReference type="EMBL" id="JBICBT010001070">
    <property type="protein sequence ID" value="KAL3084719.1"/>
    <property type="molecule type" value="Genomic_DNA"/>
</dbReference>
<dbReference type="Proteomes" id="UP001620626">
    <property type="component" value="Unassembled WGS sequence"/>
</dbReference>
<proteinExistence type="predicted"/>
<comment type="caution">
    <text evidence="1">The sequence shown here is derived from an EMBL/GenBank/DDBJ whole genome shotgun (WGS) entry which is preliminary data.</text>
</comment>
<evidence type="ECO:0000313" key="1">
    <source>
        <dbReference type="EMBL" id="KAL3084719.1"/>
    </source>
</evidence>
<evidence type="ECO:0000313" key="2">
    <source>
        <dbReference type="Proteomes" id="UP001620626"/>
    </source>
</evidence>
<gene>
    <name evidence="1" type="ORF">niasHT_031604</name>
</gene>
<dbReference type="PANTHER" id="PTHR21459:SF2">
    <property type="entry name" value="PROTEIN CBG08968"/>
    <property type="match status" value="1"/>
</dbReference>
<organism evidence="1 2">
    <name type="scientific">Heterodera trifolii</name>
    <dbReference type="NCBI Taxonomy" id="157864"/>
    <lineage>
        <taxon>Eukaryota</taxon>
        <taxon>Metazoa</taxon>
        <taxon>Ecdysozoa</taxon>
        <taxon>Nematoda</taxon>
        <taxon>Chromadorea</taxon>
        <taxon>Rhabditida</taxon>
        <taxon>Tylenchina</taxon>
        <taxon>Tylenchomorpha</taxon>
        <taxon>Tylenchoidea</taxon>
        <taxon>Heteroderidae</taxon>
        <taxon>Heteroderinae</taxon>
        <taxon>Heterodera</taxon>
    </lineage>
</organism>
<name>A0ABD2IXS6_9BILA</name>
<keyword evidence="2" id="KW-1185">Reference proteome</keyword>
<dbReference type="PANTHER" id="PTHR21459">
    <property type="entry name" value="PROTEIN CBG08968"/>
    <property type="match status" value="1"/>
</dbReference>